<dbReference type="InterPro" id="IPR005255">
    <property type="entry name" value="PdxA_fam"/>
</dbReference>
<protein>
    <submittedName>
        <fullName evidence="4">4-hydroxythreonine-4-phosphate dehydrogenase</fullName>
    </submittedName>
</protein>
<dbReference type="RefSeq" id="WP_063342793.1">
    <property type="nucleotide sequence ID" value="NZ_LUKJ01000003.1"/>
</dbReference>
<organism evidence="4 5">
    <name type="scientific">Pseudomonas fluorescens</name>
    <dbReference type="NCBI Taxonomy" id="294"/>
    <lineage>
        <taxon>Bacteria</taxon>
        <taxon>Pseudomonadati</taxon>
        <taxon>Pseudomonadota</taxon>
        <taxon>Gammaproteobacteria</taxon>
        <taxon>Pseudomonadales</taxon>
        <taxon>Pseudomonadaceae</taxon>
        <taxon>Pseudomonas</taxon>
    </lineage>
</organism>
<dbReference type="GO" id="GO:0046872">
    <property type="term" value="F:metal ion binding"/>
    <property type="evidence" value="ECO:0007669"/>
    <property type="project" value="UniProtKB-KW"/>
</dbReference>
<evidence type="ECO:0000313" key="5">
    <source>
        <dbReference type="Proteomes" id="UP000076489"/>
    </source>
</evidence>
<keyword evidence="2" id="KW-0560">Oxidoreductase</keyword>
<gene>
    <name evidence="4" type="ORF">A1D17_21600</name>
</gene>
<reference evidence="4 5" key="2">
    <citation type="journal article" date="2018" name="Nature">
        <title>Mutant phenotypes for thousands of bacterial genes of unknown function.</title>
        <authorList>
            <person name="Price M.N."/>
            <person name="Wetmore K.M."/>
            <person name="Waters R.J."/>
            <person name="Callaghan M."/>
            <person name="Ray J."/>
            <person name="Liu H."/>
            <person name="Kuehl J.V."/>
            <person name="Melnyk R.A."/>
            <person name="Lamson J.S."/>
            <person name="Suh Y."/>
            <person name="Carlson H.K."/>
            <person name="Esquivel Z."/>
            <person name="Sadeeshkumar H."/>
            <person name="Chakraborty R."/>
            <person name="Zane G.M."/>
            <person name="Rubin B.E."/>
            <person name="Wall J.D."/>
            <person name="Visel A."/>
            <person name="Bristow J."/>
            <person name="Blow M.J."/>
            <person name="Arkin A.P."/>
            <person name="Deutschbauer A.M."/>
        </authorList>
    </citation>
    <scope>NUCLEOTIDE SEQUENCE [LARGE SCALE GENOMIC DNA]</scope>
    <source>
        <strain evidence="4 5">FW300-N1B4</strain>
    </source>
</reference>
<evidence type="ECO:0000256" key="3">
    <source>
        <dbReference type="ARBA" id="ARBA00023027"/>
    </source>
</evidence>
<dbReference type="Proteomes" id="UP000076489">
    <property type="component" value="Unassembled WGS sequence"/>
</dbReference>
<dbReference type="Gene3D" id="3.40.718.10">
    <property type="entry name" value="Isopropylmalate Dehydrogenase"/>
    <property type="match status" value="1"/>
</dbReference>
<sequence>MNKTTIAMVLGDPAGIGPELIARLLAEPQVRSQANVILIADEAEMRRGMRIAGTEFPYRRIESLDQLDFRDDTPLFYDFRGDTIGEFPRSEASVIGGRYSLDTLEKALRLTETGTTDAVLFGPLNKTSLHMAGMAHSDELHWFAELLDFHGPFCEFNVLDNLWTSRVTSHVALADVPGMLSQTRVVEAIQLIDTALKRNGLAKPRIGVCGLNPHNGDNGSFGREELDIIGPAVRSAQALGVAAEGPYPADTIFLKVQGDASAFDAVVTMYHDQGQIAIKLMGFSRGVTVQGGLPIPITTPAHGTAFDIAGQGKANVGAIRQAFEIACRMGANNY</sequence>
<evidence type="ECO:0000313" key="4">
    <source>
        <dbReference type="EMBL" id="KZN18635.1"/>
    </source>
</evidence>
<dbReference type="OrthoDB" id="9801783at2"/>
<accession>A0A166P9X5</accession>
<dbReference type="EMBL" id="LUKJ01000003">
    <property type="protein sequence ID" value="KZN18635.1"/>
    <property type="molecule type" value="Genomic_DNA"/>
</dbReference>
<keyword evidence="1" id="KW-0479">Metal-binding</keyword>
<dbReference type="SUPFAM" id="SSF53659">
    <property type="entry name" value="Isocitrate/Isopropylmalate dehydrogenase-like"/>
    <property type="match status" value="1"/>
</dbReference>
<comment type="caution">
    <text evidence="4">The sequence shown here is derived from an EMBL/GenBank/DDBJ whole genome shotgun (WGS) entry which is preliminary data.</text>
</comment>
<dbReference type="Pfam" id="PF04166">
    <property type="entry name" value="PdxA"/>
    <property type="match status" value="1"/>
</dbReference>
<reference evidence="5" key="1">
    <citation type="submission" date="2016-03" db="EMBL/GenBank/DDBJ databases">
        <authorList>
            <person name="Ray J."/>
            <person name="Price M."/>
            <person name="Deutschbauer A."/>
        </authorList>
    </citation>
    <scope>NUCLEOTIDE SEQUENCE [LARGE SCALE GENOMIC DNA]</scope>
    <source>
        <strain evidence="5">FW300-N1B4</strain>
    </source>
</reference>
<dbReference type="GO" id="GO:0016491">
    <property type="term" value="F:oxidoreductase activity"/>
    <property type="evidence" value="ECO:0007669"/>
    <property type="project" value="UniProtKB-KW"/>
</dbReference>
<dbReference type="GO" id="GO:0051287">
    <property type="term" value="F:NAD binding"/>
    <property type="evidence" value="ECO:0007669"/>
    <property type="project" value="InterPro"/>
</dbReference>
<name>A0A166P9X5_PSEFL</name>
<dbReference type="PANTHER" id="PTHR30004:SF3">
    <property type="entry name" value="4-HYDROXYTHREONINE-4-PHOSPHATE DEHYDROGENASE 2-RELATED"/>
    <property type="match status" value="1"/>
</dbReference>
<proteinExistence type="predicted"/>
<evidence type="ECO:0000256" key="1">
    <source>
        <dbReference type="ARBA" id="ARBA00022723"/>
    </source>
</evidence>
<dbReference type="PANTHER" id="PTHR30004">
    <property type="entry name" value="4-HYDROXYTHREONINE-4-PHOSPHATE DEHYDROGENASE"/>
    <property type="match status" value="1"/>
</dbReference>
<evidence type="ECO:0000256" key="2">
    <source>
        <dbReference type="ARBA" id="ARBA00023002"/>
    </source>
</evidence>
<keyword evidence="3" id="KW-0520">NAD</keyword>
<dbReference type="AlphaFoldDB" id="A0A166P9X5"/>